<comment type="caution">
    <text evidence="3">The sequence shown here is derived from an EMBL/GenBank/DDBJ whole genome shotgun (WGS) entry which is preliminary data.</text>
</comment>
<gene>
    <name evidence="3" type="ORF">VNI00_007781</name>
</gene>
<protein>
    <submittedName>
        <fullName evidence="3">Uncharacterized protein</fullName>
    </submittedName>
</protein>
<feature type="compositionally biased region" description="Polar residues" evidence="1">
    <location>
        <begin position="509"/>
        <end position="523"/>
    </location>
</feature>
<sequence length="560" mass="60788">MGLLASRFLLAFWSSVSDFFNRPGSDGSESQRTAQAYSMEIVVENGGGISLARSESNASLWETDKQRFLCNPEIVRTKSQKRFQDKKKKHTRTDARSTISPPAICVQDWSSVPIKMSQMCSSSRRRNTPPPDALLHPPVHQLSESRTRTPVEEITSNLHAHADIDIQPRSTIQRVIHSPPILPDSNDVKGVSPTQTEASSGCQPGHQFSPFPARSKLDVDSTSGAPNVRILLHSHPAPPVPSPPRSKKPTSICFALPAQPYASNPLSAVSGTLSDVAFAIPGNSTPLPLFTSKTAGNNRNAALWMLDFETTALPSDDGRSDDDPFNPYDEFEAQLASTPRFSVMQYSDIFDFDMYEAFAGSCDNLAAAATQGPGIVSTAESEDVSLYTAESGDGDEEHCSLTGSLNESSQTPSKRCARLFSGSGVLGNRKTSTSPVKRKDVYRNAAYSKSVGTKKTDRANLGQGSPDGGSMRKAVLRSAMRRRSEKIAAAASSGSISTRTVSFKEDVSQDSISSKGSTQEGFNSSVDSAIADRLHDACRDVDEWHWTEEEFLRMLKPTRV</sequence>
<reference evidence="3 4" key="1">
    <citation type="submission" date="2024-01" db="EMBL/GenBank/DDBJ databases">
        <title>A draft genome for a cacao thread blight-causing isolate of Paramarasmius palmivorus.</title>
        <authorList>
            <person name="Baruah I.K."/>
            <person name="Bukari Y."/>
            <person name="Amoako-Attah I."/>
            <person name="Meinhardt L.W."/>
            <person name="Bailey B.A."/>
            <person name="Cohen S.P."/>
        </authorList>
    </citation>
    <scope>NUCLEOTIDE SEQUENCE [LARGE SCALE GENOMIC DNA]</scope>
    <source>
        <strain evidence="3 4">GH-12</strain>
    </source>
</reference>
<evidence type="ECO:0000313" key="4">
    <source>
        <dbReference type="Proteomes" id="UP001383192"/>
    </source>
</evidence>
<feature type="compositionally biased region" description="Polar residues" evidence="1">
    <location>
        <begin position="192"/>
        <end position="202"/>
    </location>
</feature>
<evidence type="ECO:0000256" key="1">
    <source>
        <dbReference type="SAM" id="MobiDB-lite"/>
    </source>
</evidence>
<feature type="region of interest" description="Disordered" evidence="1">
    <location>
        <begin position="502"/>
        <end position="523"/>
    </location>
</feature>
<keyword evidence="4" id="KW-1185">Reference proteome</keyword>
<organism evidence="3 4">
    <name type="scientific">Paramarasmius palmivorus</name>
    <dbReference type="NCBI Taxonomy" id="297713"/>
    <lineage>
        <taxon>Eukaryota</taxon>
        <taxon>Fungi</taxon>
        <taxon>Dikarya</taxon>
        <taxon>Basidiomycota</taxon>
        <taxon>Agaricomycotina</taxon>
        <taxon>Agaricomycetes</taxon>
        <taxon>Agaricomycetidae</taxon>
        <taxon>Agaricales</taxon>
        <taxon>Marasmiineae</taxon>
        <taxon>Marasmiaceae</taxon>
        <taxon>Paramarasmius</taxon>
    </lineage>
</organism>
<feature type="signal peptide" evidence="2">
    <location>
        <begin position="1"/>
        <end position="18"/>
    </location>
</feature>
<evidence type="ECO:0000256" key="2">
    <source>
        <dbReference type="SAM" id="SignalP"/>
    </source>
</evidence>
<dbReference type="AlphaFoldDB" id="A0AAW0CZA9"/>
<evidence type="ECO:0000313" key="3">
    <source>
        <dbReference type="EMBL" id="KAK7044065.1"/>
    </source>
</evidence>
<feature type="region of interest" description="Disordered" evidence="1">
    <location>
        <begin position="390"/>
        <end position="413"/>
    </location>
</feature>
<feature type="compositionally biased region" description="Polar residues" evidence="1">
    <location>
        <begin position="401"/>
        <end position="413"/>
    </location>
</feature>
<keyword evidence="2" id="KW-0732">Signal</keyword>
<feature type="region of interest" description="Disordered" evidence="1">
    <location>
        <begin position="447"/>
        <end position="471"/>
    </location>
</feature>
<name>A0AAW0CZA9_9AGAR</name>
<feature type="region of interest" description="Disordered" evidence="1">
    <location>
        <begin position="179"/>
        <end position="209"/>
    </location>
</feature>
<feature type="region of interest" description="Disordered" evidence="1">
    <location>
        <begin position="119"/>
        <end position="146"/>
    </location>
</feature>
<proteinExistence type="predicted"/>
<dbReference type="EMBL" id="JAYKXP010000026">
    <property type="protein sequence ID" value="KAK7044065.1"/>
    <property type="molecule type" value="Genomic_DNA"/>
</dbReference>
<accession>A0AAW0CZA9</accession>
<dbReference type="Proteomes" id="UP001383192">
    <property type="component" value="Unassembled WGS sequence"/>
</dbReference>
<feature type="chain" id="PRO_5043485882" evidence="2">
    <location>
        <begin position="19"/>
        <end position="560"/>
    </location>
</feature>